<organism evidence="1 2">
    <name type="scientific">Trichothecium roseum</name>
    <dbReference type="NCBI Taxonomy" id="47278"/>
    <lineage>
        <taxon>Eukaryota</taxon>
        <taxon>Fungi</taxon>
        <taxon>Dikarya</taxon>
        <taxon>Ascomycota</taxon>
        <taxon>Pezizomycotina</taxon>
        <taxon>Sordariomycetes</taxon>
        <taxon>Hypocreomycetidae</taxon>
        <taxon>Hypocreales</taxon>
        <taxon>Hypocreales incertae sedis</taxon>
        <taxon>Trichothecium</taxon>
    </lineage>
</organism>
<proteinExistence type="predicted"/>
<reference evidence="1" key="1">
    <citation type="submission" date="2022-10" db="EMBL/GenBank/DDBJ databases">
        <title>Complete Genome of Trichothecium roseum strain YXFP-22015, a Plant Pathogen Isolated from Citrus.</title>
        <authorList>
            <person name="Wang Y."/>
            <person name="Zhu L."/>
        </authorList>
    </citation>
    <scope>NUCLEOTIDE SEQUENCE</scope>
    <source>
        <strain evidence="1">YXFP-22015</strain>
    </source>
</reference>
<sequence>MPIGDLLDSISGGPRPPAAVPSKRKPDDDLRSASKAPKRTPPPTRPNQPSDRPLAAQTSSNVRGSNGKPAGSGLSNGAKPYMGTSSSANIGSRPAPKPSNVATRPPIAAVSAKEAVPDSAAPPKNPPKKGSFAEIMARAKEAQNNMGKVGVLQHKKVEKGPPPKRGEPPTRGERTTGRPDPRAQGAGRAGYAGSARPLQRNEGPVGASGGRTGNGAAPKGKPQKPAKLTAEEKAKLAAEQRREERAKKHAAATTGYTGTSRPNTKPPVKKDEAPRGGALLNRAPPRPSTSRHSRFDDYYDDEMDDFIDDDEGESEAMPAFGKRYSYYDDESDGSSDMEAGIDDIDGEERRAERIARQEDIEEERLEKSLKQKKEDRKRQALEAIRARRG</sequence>
<evidence type="ECO:0000313" key="1">
    <source>
        <dbReference type="EMBL" id="KAI9897795.1"/>
    </source>
</evidence>
<evidence type="ECO:0000313" key="2">
    <source>
        <dbReference type="Proteomes" id="UP001163324"/>
    </source>
</evidence>
<dbReference type="EMBL" id="CM047946">
    <property type="protein sequence ID" value="KAI9897795.1"/>
    <property type="molecule type" value="Genomic_DNA"/>
</dbReference>
<comment type="caution">
    <text evidence="1">The sequence shown here is derived from an EMBL/GenBank/DDBJ whole genome shotgun (WGS) entry which is preliminary data.</text>
</comment>
<accession>A0ACC0UVN8</accession>
<protein>
    <submittedName>
        <fullName evidence="1">Uncharacterized protein</fullName>
    </submittedName>
</protein>
<name>A0ACC0UVN8_9HYPO</name>
<dbReference type="Proteomes" id="UP001163324">
    <property type="component" value="Chromosome 7"/>
</dbReference>
<keyword evidence="2" id="KW-1185">Reference proteome</keyword>
<gene>
    <name evidence="1" type="ORF">N3K66_007651</name>
</gene>